<dbReference type="Proteomes" id="UP000321197">
    <property type="component" value="Unassembled WGS sequence"/>
</dbReference>
<dbReference type="AlphaFoldDB" id="A0A511QYF6"/>
<dbReference type="RefSeq" id="WP_119339807.1">
    <property type="nucleotide sequence ID" value="NZ_BJXL01000010.1"/>
</dbReference>
<feature type="transmembrane region" description="Helical" evidence="1">
    <location>
        <begin position="37"/>
        <end position="56"/>
    </location>
</feature>
<evidence type="ECO:0000256" key="1">
    <source>
        <dbReference type="SAM" id="Phobius"/>
    </source>
</evidence>
<keyword evidence="1" id="KW-1133">Transmembrane helix</keyword>
<evidence type="ECO:0000313" key="2">
    <source>
        <dbReference type="EMBL" id="GEM82409.1"/>
    </source>
</evidence>
<proteinExistence type="predicted"/>
<comment type="caution">
    <text evidence="2">The sequence shown here is derived from an EMBL/GenBank/DDBJ whole genome shotgun (WGS) entry which is preliminary data.</text>
</comment>
<feature type="transmembrane region" description="Helical" evidence="1">
    <location>
        <begin position="12"/>
        <end position="31"/>
    </location>
</feature>
<keyword evidence="1" id="KW-0472">Membrane</keyword>
<gene>
    <name evidence="2" type="ORF">MHY01S_05750</name>
</gene>
<protein>
    <submittedName>
        <fullName evidence="2">Uncharacterized protein</fullName>
    </submittedName>
</protein>
<name>A0A511QYF6_9DEIN</name>
<sequence>MTPGGRRSWLRRPGSWVLLGFLAAAAFFTVLEHRPHLALIGAFVLLVGCLLMNRYAHRRYVPGVEAVPEAKGEQP</sequence>
<dbReference type="EMBL" id="BJXL01000010">
    <property type="protein sequence ID" value="GEM82409.1"/>
    <property type="molecule type" value="Genomic_DNA"/>
</dbReference>
<keyword evidence="1" id="KW-0812">Transmembrane</keyword>
<accession>A0A511QYF6</accession>
<organism evidence="2 3">
    <name type="scientific">Meiothermus hypogaeus NBRC 106114</name>
    <dbReference type="NCBI Taxonomy" id="1227553"/>
    <lineage>
        <taxon>Bacteria</taxon>
        <taxon>Thermotogati</taxon>
        <taxon>Deinococcota</taxon>
        <taxon>Deinococci</taxon>
        <taxon>Thermales</taxon>
        <taxon>Thermaceae</taxon>
        <taxon>Meiothermus</taxon>
    </lineage>
</organism>
<evidence type="ECO:0000313" key="3">
    <source>
        <dbReference type="Proteomes" id="UP000321197"/>
    </source>
</evidence>
<reference evidence="2 3" key="1">
    <citation type="submission" date="2019-07" db="EMBL/GenBank/DDBJ databases">
        <title>Whole genome shotgun sequence of Meiothermus hypogaeus NBRC 106114.</title>
        <authorList>
            <person name="Hosoyama A."/>
            <person name="Uohara A."/>
            <person name="Ohji S."/>
            <person name="Ichikawa N."/>
        </authorList>
    </citation>
    <scope>NUCLEOTIDE SEQUENCE [LARGE SCALE GENOMIC DNA]</scope>
    <source>
        <strain evidence="2 3">NBRC 106114</strain>
    </source>
</reference>